<accession>A0A2R6A9Y1</accession>
<proteinExistence type="predicted"/>
<evidence type="ECO:0000256" key="1">
    <source>
        <dbReference type="SAM" id="Phobius"/>
    </source>
</evidence>
<comment type="caution">
    <text evidence="2">The sequence shown here is derived from an EMBL/GenBank/DDBJ whole genome shotgun (WGS) entry which is preliminary data.</text>
</comment>
<protein>
    <submittedName>
        <fullName evidence="2">Uncharacterized protein</fullName>
    </submittedName>
</protein>
<name>A0A2R6A9Y1_9ARCH</name>
<keyword evidence="1" id="KW-0472">Membrane</keyword>
<feature type="transmembrane region" description="Helical" evidence="1">
    <location>
        <begin position="70"/>
        <end position="89"/>
    </location>
</feature>
<gene>
    <name evidence="2" type="ORF">B9Q01_05940</name>
</gene>
<dbReference type="Proteomes" id="UP000240880">
    <property type="component" value="Unassembled WGS sequence"/>
</dbReference>
<dbReference type="AlphaFoldDB" id="A0A2R6A9Y1"/>
<feature type="transmembrane region" description="Helical" evidence="1">
    <location>
        <begin position="31"/>
        <end position="58"/>
    </location>
</feature>
<sequence>MKLRKLALALTIAFFTLFHFCFYFANGETLFLLATIGSVGFWFSFLLLSMVSFLRRAFAFSLNALRSKGYALALLIGYFVIHVFVYGLLLERLLVSIFGSVQTYSGGLEAYFSANYNITPKDVLSEIYALTLNPSFVVFIPPLYGLALGPFAFYSALAIDFLVLSNIAVILRSTKTYKVIAFPVIGVVGGASCCLSVPELIVTLSSIGSQLVLLTPLETIVLNTLYYVLPISVMVALKLNLDTLVSVKPKVFTG</sequence>
<feature type="transmembrane region" description="Helical" evidence="1">
    <location>
        <begin position="7"/>
        <end position="25"/>
    </location>
</feature>
<keyword evidence="1" id="KW-1133">Transmembrane helix</keyword>
<reference evidence="2 3" key="1">
    <citation type="submission" date="2017-04" db="EMBL/GenBank/DDBJ databases">
        <title>Novel microbial lineages endemic to geothermal iron-oxide mats fill important gaps in the evolutionary history of Archaea.</title>
        <authorList>
            <person name="Jay Z.J."/>
            <person name="Beam J.P."/>
            <person name="Dlakic M."/>
            <person name="Rusch D.B."/>
            <person name="Kozubal M.A."/>
            <person name="Inskeep W.P."/>
        </authorList>
    </citation>
    <scope>NUCLEOTIDE SEQUENCE [LARGE SCALE GENOMIC DNA]</scope>
    <source>
        <strain evidence="2">OSP_D</strain>
    </source>
</reference>
<feature type="transmembrane region" description="Helical" evidence="1">
    <location>
        <begin position="180"/>
        <end position="204"/>
    </location>
</feature>
<evidence type="ECO:0000313" key="3">
    <source>
        <dbReference type="Proteomes" id="UP000240880"/>
    </source>
</evidence>
<organism evidence="2 3">
    <name type="scientific">Candidatus Marsarchaeota G1 archaeon OSP_D</name>
    <dbReference type="NCBI Taxonomy" id="1978155"/>
    <lineage>
        <taxon>Archaea</taxon>
        <taxon>Candidatus Marsarchaeota</taxon>
        <taxon>Candidatus Marsarchaeota group 1</taxon>
    </lineage>
</organism>
<dbReference type="EMBL" id="NEXC01000037">
    <property type="protein sequence ID" value="PSN83083.1"/>
    <property type="molecule type" value="Genomic_DNA"/>
</dbReference>
<keyword evidence="1" id="KW-0812">Transmembrane</keyword>
<evidence type="ECO:0000313" key="2">
    <source>
        <dbReference type="EMBL" id="PSN83083.1"/>
    </source>
</evidence>